<dbReference type="Proteomes" id="UP001218218">
    <property type="component" value="Unassembled WGS sequence"/>
</dbReference>
<evidence type="ECO:0000313" key="1">
    <source>
        <dbReference type="EMBL" id="KAJ7349975.1"/>
    </source>
</evidence>
<evidence type="ECO:0000313" key="2">
    <source>
        <dbReference type="Proteomes" id="UP001218218"/>
    </source>
</evidence>
<proteinExistence type="predicted"/>
<gene>
    <name evidence="1" type="ORF">DFH08DRAFT_807299</name>
</gene>
<comment type="caution">
    <text evidence="1">The sequence shown here is derived from an EMBL/GenBank/DDBJ whole genome shotgun (WGS) entry which is preliminary data.</text>
</comment>
<name>A0AAD7ESS3_9AGAR</name>
<dbReference type="AlphaFoldDB" id="A0AAD7ESS3"/>
<dbReference type="EMBL" id="JARIHO010000015">
    <property type="protein sequence ID" value="KAJ7349975.1"/>
    <property type="molecule type" value="Genomic_DNA"/>
</dbReference>
<sequence length="360" mass="39986">MFCLLRPGLRWPRIFFCLLELLLMLSDQFFAAGVASVALGLLVVVYSSYASRRPPSPDSESVKEASLESPLVEGLDRSLWIVTGVPEHRSCRRELATVRELAQFNLCASDWAPARANVDKKLVTVGPSRSGDRGKATQVLIVGNHPRSPVARTEMKIQRSRFHEMSVSMAVKGFDESARSYRIGFAVVFSRRASLVASAGDLPPSRKTDAMNGGRDDFASGGSFGWKLYRRQIEFLTIAVVWTQICASHLVGCFVNRLACLALRVLDRQNIKGGAAGVRFNPKKRFSVLRQNRTEYSFGSLVNELEPGNCHTHRPKKGERTGRSAPANKWRSLNRIAPGRTLAKARGEKVKLELVHEHVI</sequence>
<keyword evidence="2" id="KW-1185">Reference proteome</keyword>
<accession>A0AAD7ESS3</accession>
<protein>
    <submittedName>
        <fullName evidence="1">Uncharacterized protein</fullName>
    </submittedName>
</protein>
<reference evidence="1" key="1">
    <citation type="submission" date="2023-03" db="EMBL/GenBank/DDBJ databases">
        <title>Massive genome expansion in bonnet fungi (Mycena s.s.) driven by repeated elements and novel gene families across ecological guilds.</title>
        <authorList>
            <consortium name="Lawrence Berkeley National Laboratory"/>
            <person name="Harder C.B."/>
            <person name="Miyauchi S."/>
            <person name="Viragh M."/>
            <person name="Kuo A."/>
            <person name="Thoen E."/>
            <person name="Andreopoulos B."/>
            <person name="Lu D."/>
            <person name="Skrede I."/>
            <person name="Drula E."/>
            <person name="Henrissat B."/>
            <person name="Morin E."/>
            <person name="Kohler A."/>
            <person name="Barry K."/>
            <person name="LaButti K."/>
            <person name="Morin E."/>
            <person name="Salamov A."/>
            <person name="Lipzen A."/>
            <person name="Mereny Z."/>
            <person name="Hegedus B."/>
            <person name="Baldrian P."/>
            <person name="Stursova M."/>
            <person name="Weitz H."/>
            <person name="Taylor A."/>
            <person name="Grigoriev I.V."/>
            <person name="Nagy L.G."/>
            <person name="Martin F."/>
            <person name="Kauserud H."/>
        </authorList>
    </citation>
    <scope>NUCLEOTIDE SEQUENCE</scope>
    <source>
        <strain evidence="1">CBHHK002</strain>
    </source>
</reference>
<organism evidence="1 2">
    <name type="scientific">Mycena albidolilacea</name>
    <dbReference type="NCBI Taxonomy" id="1033008"/>
    <lineage>
        <taxon>Eukaryota</taxon>
        <taxon>Fungi</taxon>
        <taxon>Dikarya</taxon>
        <taxon>Basidiomycota</taxon>
        <taxon>Agaricomycotina</taxon>
        <taxon>Agaricomycetes</taxon>
        <taxon>Agaricomycetidae</taxon>
        <taxon>Agaricales</taxon>
        <taxon>Marasmiineae</taxon>
        <taxon>Mycenaceae</taxon>
        <taxon>Mycena</taxon>
    </lineage>
</organism>